<dbReference type="EMBL" id="CP017248">
    <property type="protein sequence ID" value="AOR29796.1"/>
    <property type="molecule type" value="Genomic_DNA"/>
</dbReference>
<name>A0A1D7Y2K7_9ACTN</name>
<dbReference type="AlphaFoldDB" id="A0A1D7Y2K7"/>
<gene>
    <name evidence="1" type="ORF">BFF78_00655</name>
</gene>
<protein>
    <submittedName>
        <fullName evidence="1">Uncharacterized protein</fullName>
    </submittedName>
</protein>
<evidence type="ECO:0000313" key="1">
    <source>
        <dbReference type="EMBL" id="AOR29796.1"/>
    </source>
</evidence>
<dbReference type="Proteomes" id="UP000094960">
    <property type="component" value="Chromosome"/>
</dbReference>
<evidence type="ECO:0000313" key="2">
    <source>
        <dbReference type="Proteomes" id="UP000094960"/>
    </source>
</evidence>
<keyword evidence="2" id="KW-1185">Reference proteome</keyword>
<organism evidence="1 2">
    <name type="scientific">Streptomyces fodineus</name>
    <dbReference type="NCBI Taxonomy" id="1904616"/>
    <lineage>
        <taxon>Bacteria</taxon>
        <taxon>Bacillati</taxon>
        <taxon>Actinomycetota</taxon>
        <taxon>Actinomycetes</taxon>
        <taxon>Kitasatosporales</taxon>
        <taxon>Streptomycetaceae</taxon>
        <taxon>Streptomyces</taxon>
    </lineage>
</organism>
<reference evidence="2" key="1">
    <citation type="submission" date="2016-09" db="EMBL/GenBank/DDBJ databases">
        <title>Streptomyces puniciscabiei strain:TW1S1 Genome sequencing and assembly.</title>
        <authorList>
            <person name="Kim M.-K."/>
            <person name="Kim S.B."/>
        </authorList>
    </citation>
    <scope>NUCLEOTIDE SEQUENCE [LARGE SCALE GENOMIC DNA]</scope>
    <source>
        <strain evidence="2">TW1S1</strain>
    </source>
</reference>
<dbReference type="KEGG" id="spun:BFF78_00655"/>
<sequence length="93" mass="9703">MVLNPSAASRGCECSIALCWARTTPSGTRRLSGRGPCRSRHTSSGVATTMATVGMPCRLAAITSSTLMCCSQLVAFPVKFFCSVFWSPGLPGG</sequence>
<proteinExistence type="predicted"/>
<accession>A0A1D7Y2K7</accession>